<name>A0A8J5CMT0_CHIOP</name>
<keyword evidence="2" id="KW-1185">Reference proteome</keyword>
<protein>
    <submittedName>
        <fullName evidence="1">Uncharacterized protein</fullName>
    </submittedName>
</protein>
<comment type="caution">
    <text evidence="1">The sequence shown here is derived from an EMBL/GenBank/DDBJ whole genome shotgun (WGS) entry which is preliminary data.</text>
</comment>
<gene>
    <name evidence="1" type="ORF">GWK47_015874</name>
</gene>
<reference evidence="1" key="1">
    <citation type="submission" date="2020-07" db="EMBL/GenBank/DDBJ databases">
        <title>The High-quality genome of the commercially important snow crab, Chionoecetes opilio.</title>
        <authorList>
            <person name="Jeong J.-H."/>
            <person name="Ryu S."/>
        </authorList>
    </citation>
    <scope>NUCLEOTIDE SEQUENCE</scope>
    <source>
        <strain evidence="1">MADBK_172401_WGS</strain>
        <tissue evidence="1">Digestive gland</tissue>
    </source>
</reference>
<evidence type="ECO:0000313" key="2">
    <source>
        <dbReference type="Proteomes" id="UP000770661"/>
    </source>
</evidence>
<dbReference type="Proteomes" id="UP000770661">
    <property type="component" value="Unassembled WGS sequence"/>
</dbReference>
<dbReference type="AlphaFoldDB" id="A0A8J5CMT0"/>
<dbReference type="EMBL" id="JACEEZ010021320">
    <property type="protein sequence ID" value="KAG0713597.1"/>
    <property type="molecule type" value="Genomic_DNA"/>
</dbReference>
<organism evidence="1 2">
    <name type="scientific">Chionoecetes opilio</name>
    <name type="common">Atlantic snow crab</name>
    <name type="synonym">Cancer opilio</name>
    <dbReference type="NCBI Taxonomy" id="41210"/>
    <lineage>
        <taxon>Eukaryota</taxon>
        <taxon>Metazoa</taxon>
        <taxon>Ecdysozoa</taxon>
        <taxon>Arthropoda</taxon>
        <taxon>Crustacea</taxon>
        <taxon>Multicrustacea</taxon>
        <taxon>Malacostraca</taxon>
        <taxon>Eumalacostraca</taxon>
        <taxon>Eucarida</taxon>
        <taxon>Decapoda</taxon>
        <taxon>Pleocyemata</taxon>
        <taxon>Brachyura</taxon>
        <taxon>Eubrachyura</taxon>
        <taxon>Majoidea</taxon>
        <taxon>Majidae</taxon>
        <taxon>Chionoecetes</taxon>
    </lineage>
</organism>
<evidence type="ECO:0000313" key="1">
    <source>
        <dbReference type="EMBL" id="KAG0713597.1"/>
    </source>
</evidence>
<proteinExistence type="predicted"/>
<accession>A0A8J5CMT0</accession>
<sequence length="261" mass="28908">MQLLEGLQPVQESLYYTVASSRRCKGVFEGCWMATSSVWRWSNSFVRRPPRQLCPTRDERGTCSATLRSTRAVSGSYLLSPLAGGTWPWPSARAAAAPGCGTWLCSSTAWVVNSARGAPTGNSPPAAILESETGRPGRPILVQVPGHDYDLLQPRTSSGPLATSFRSPLVRCLDSCYADTGQVTRERRRVWFGAHLSCRMNETASQFGRENRREFSRPGGRKVIGAEETARHQRFSFARSILKVMPELANRELNYRVNLLA</sequence>